<gene>
    <name evidence="2" type="ORF">FN846DRAFT_979614</name>
</gene>
<sequence>MIPDIAESRATFTLFPCCVTFFFRFSHLFSGEWLAFGVFDEILLSFCCFLFTLMLAGQDVARVCLLLPFFFLCWHDIFRTRRA</sequence>
<reference evidence="2 3" key="1">
    <citation type="submission" date="2019-09" db="EMBL/GenBank/DDBJ databases">
        <title>Draft genome of the ectomycorrhizal ascomycete Sphaerosporella brunnea.</title>
        <authorList>
            <consortium name="DOE Joint Genome Institute"/>
            <person name="Benucci G.M."/>
            <person name="Marozzi G."/>
            <person name="Antonielli L."/>
            <person name="Sanchez S."/>
            <person name="Marco P."/>
            <person name="Wang X."/>
            <person name="Falini L.B."/>
            <person name="Barry K."/>
            <person name="Haridas S."/>
            <person name="Lipzen A."/>
            <person name="Labutti K."/>
            <person name="Grigoriev I.V."/>
            <person name="Murat C."/>
            <person name="Martin F."/>
            <person name="Albertini E."/>
            <person name="Donnini D."/>
            <person name="Bonito G."/>
        </authorList>
    </citation>
    <scope>NUCLEOTIDE SEQUENCE [LARGE SCALE GENOMIC DNA]</scope>
    <source>
        <strain evidence="2 3">Sb_GMNB300</strain>
    </source>
</reference>
<proteinExistence type="predicted"/>
<dbReference type="AlphaFoldDB" id="A0A5J5ED62"/>
<evidence type="ECO:0000313" key="2">
    <source>
        <dbReference type="EMBL" id="KAA8893294.1"/>
    </source>
</evidence>
<comment type="caution">
    <text evidence="2">The sequence shown here is derived from an EMBL/GenBank/DDBJ whole genome shotgun (WGS) entry which is preliminary data.</text>
</comment>
<keyword evidence="1" id="KW-0812">Transmembrane</keyword>
<name>A0A5J5ED62_9PEZI</name>
<keyword evidence="1" id="KW-1133">Transmembrane helix</keyword>
<accession>A0A5J5ED62</accession>
<feature type="transmembrane region" description="Helical" evidence="1">
    <location>
        <begin position="33"/>
        <end position="54"/>
    </location>
</feature>
<keyword evidence="1" id="KW-0472">Membrane</keyword>
<protein>
    <submittedName>
        <fullName evidence="2">Uncharacterized protein</fullName>
    </submittedName>
</protein>
<dbReference type="EMBL" id="VXIS01000465">
    <property type="protein sequence ID" value="KAA8893294.1"/>
    <property type="molecule type" value="Genomic_DNA"/>
</dbReference>
<evidence type="ECO:0000256" key="1">
    <source>
        <dbReference type="SAM" id="Phobius"/>
    </source>
</evidence>
<keyword evidence="3" id="KW-1185">Reference proteome</keyword>
<dbReference type="InParanoid" id="A0A5J5ED62"/>
<evidence type="ECO:0000313" key="3">
    <source>
        <dbReference type="Proteomes" id="UP000326924"/>
    </source>
</evidence>
<dbReference type="Proteomes" id="UP000326924">
    <property type="component" value="Unassembled WGS sequence"/>
</dbReference>
<organism evidence="2 3">
    <name type="scientific">Sphaerosporella brunnea</name>
    <dbReference type="NCBI Taxonomy" id="1250544"/>
    <lineage>
        <taxon>Eukaryota</taxon>
        <taxon>Fungi</taxon>
        <taxon>Dikarya</taxon>
        <taxon>Ascomycota</taxon>
        <taxon>Pezizomycotina</taxon>
        <taxon>Pezizomycetes</taxon>
        <taxon>Pezizales</taxon>
        <taxon>Pyronemataceae</taxon>
        <taxon>Sphaerosporella</taxon>
    </lineage>
</organism>
<feature type="transmembrane region" description="Helical" evidence="1">
    <location>
        <begin position="60"/>
        <end position="78"/>
    </location>
</feature>